<dbReference type="Pfam" id="PF08653">
    <property type="entry name" value="DASH_Dam1"/>
    <property type="match status" value="1"/>
</dbReference>
<evidence type="ECO:0000256" key="1">
    <source>
        <dbReference type="ARBA" id="ARBA00004123"/>
    </source>
</evidence>
<sequence length="293" mass="32433">MSSKPTTPSLKSREAARRRLLRSSGVYKILPQSPKIHYPSEVLPLESDHIQEGLRALQESLGELESNMCELAKIHSAVNSGFNEPFAAFLYGLLITMFCNNFPGCPTRDTYEYNQDNGQKERVLLLQKRVHAARAENERLKQQLASQSTSQRTIASRPALSGQNQAIRRIGVPSGPSFGNSTRGAPLSRQKKVVVAHDDTYSTTDSFVDIPTSSKLASRIQKPATAVRPGSLNSTGPNLDQPPRYMRGLFDKTSSSNVRRNLDTKTRARGPTTSSARRQVERASRLAGRPPFR</sequence>
<evidence type="ECO:0000256" key="15">
    <source>
        <dbReference type="ARBA" id="ARBA00047036"/>
    </source>
</evidence>
<dbReference type="OrthoDB" id="5586015at2759"/>
<keyword evidence="11" id="KW-0206">Cytoskeleton</keyword>
<evidence type="ECO:0000256" key="14">
    <source>
        <dbReference type="ARBA" id="ARBA00030453"/>
    </source>
</evidence>
<feature type="region of interest" description="Disordered" evidence="16">
    <location>
        <begin position="140"/>
        <end position="191"/>
    </location>
</feature>
<dbReference type="PANTHER" id="PTHR28113:SF1">
    <property type="entry name" value="DASH COMPLEX SUBUNIT DAM1"/>
    <property type="match status" value="1"/>
</dbReference>
<accession>A0A1L0BC03</accession>
<dbReference type="Proteomes" id="UP000182334">
    <property type="component" value="Chromosome I"/>
</dbReference>
<evidence type="ECO:0000256" key="16">
    <source>
        <dbReference type="SAM" id="MobiDB-lite"/>
    </source>
</evidence>
<keyword evidence="18" id="KW-1185">Reference proteome</keyword>
<evidence type="ECO:0000256" key="8">
    <source>
        <dbReference type="ARBA" id="ARBA00022701"/>
    </source>
</evidence>
<evidence type="ECO:0000256" key="5">
    <source>
        <dbReference type="ARBA" id="ARBA00020497"/>
    </source>
</evidence>
<dbReference type="STRING" id="45354.A0A1L0BC03"/>
<feature type="region of interest" description="Disordered" evidence="16">
    <location>
        <begin position="219"/>
        <end position="293"/>
    </location>
</feature>
<reference evidence="17 18" key="1">
    <citation type="submission" date="2016-10" db="EMBL/GenBank/DDBJ databases">
        <authorList>
            <person name="de Groot N.N."/>
        </authorList>
    </citation>
    <scope>NUCLEOTIDE SEQUENCE [LARGE SCALE GENOMIC DNA]</scope>
    <source>
        <strain evidence="17 18">CBS 141442</strain>
    </source>
</reference>
<protein>
    <recommendedName>
        <fullName evidence="5">DASH complex subunit DAM1</fullName>
    </recommendedName>
    <alternativeName>
        <fullName evidence="14">Outer kinetochore protein DAM1</fullName>
    </alternativeName>
</protein>
<keyword evidence="12" id="KW-0539">Nucleus</keyword>
<evidence type="ECO:0000256" key="13">
    <source>
        <dbReference type="ARBA" id="ARBA00023328"/>
    </source>
</evidence>
<name>A0A1L0BC03_9ASCO</name>
<dbReference type="GO" id="GO:0044732">
    <property type="term" value="C:mitotic spindle pole body"/>
    <property type="evidence" value="ECO:0007669"/>
    <property type="project" value="TreeGrafter"/>
</dbReference>
<dbReference type="GO" id="GO:1990758">
    <property type="term" value="P:mitotic sister chromatid biorientation"/>
    <property type="evidence" value="ECO:0007669"/>
    <property type="project" value="TreeGrafter"/>
</dbReference>
<comment type="subunit">
    <text evidence="15">Component of the DASH complex consisting of ASK1, DAD1, DAD2, DAD3, DAD4, DAM1, DUO1, HSK3, SPC19 and SPC34, with a stoichiometry of one copy of each subunit per complex. Multiple DASH complexes oligomerize to form a ring that encircles spindle microtubules and organizes the rod-like NDC80 complexes of the outer kinetochore. DASH complex oligomerization strengthens microtubule attachments. Within the complex, DAM1 and DUO1 may form the microtubule connections. On cytoplasmic microtubules, DASH complexes appear to form patches instead of rings. Interacts with the outer kinetochore component NDC80; the interaction is direct.</text>
</comment>
<proteinExistence type="inferred from homology"/>
<evidence type="ECO:0000256" key="7">
    <source>
        <dbReference type="ARBA" id="ARBA00022490"/>
    </source>
</evidence>
<keyword evidence="10" id="KW-0995">Kinetochore</keyword>
<dbReference type="AlphaFoldDB" id="A0A1L0BC03"/>
<keyword evidence="6" id="KW-0158">Chromosome</keyword>
<evidence type="ECO:0000256" key="11">
    <source>
        <dbReference type="ARBA" id="ARBA00023212"/>
    </source>
</evidence>
<dbReference type="GO" id="GO:0042729">
    <property type="term" value="C:DASH complex"/>
    <property type="evidence" value="ECO:0007669"/>
    <property type="project" value="InterPro"/>
</dbReference>
<dbReference type="EMBL" id="LT635756">
    <property type="protein sequence ID" value="SGZ47322.1"/>
    <property type="molecule type" value="Genomic_DNA"/>
</dbReference>
<evidence type="ECO:0000256" key="6">
    <source>
        <dbReference type="ARBA" id="ARBA00022454"/>
    </source>
</evidence>
<comment type="subcellular location">
    <subcellularLocation>
        <location evidence="3">Chromosome</location>
        <location evidence="3">Centromere</location>
        <location evidence="3">Kinetochore</location>
    </subcellularLocation>
    <subcellularLocation>
        <location evidence="2">Cytoplasm</location>
        <location evidence="2">Cytoskeleton</location>
        <location evidence="2">Spindle</location>
    </subcellularLocation>
    <subcellularLocation>
        <location evidence="1">Nucleus</location>
    </subcellularLocation>
</comment>
<keyword evidence="7" id="KW-0963">Cytoplasm</keyword>
<evidence type="ECO:0000256" key="10">
    <source>
        <dbReference type="ARBA" id="ARBA00022838"/>
    </source>
</evidence>
<comment type="similarity">
    <text evidence="4">Belongs to the DASH complex DAM1 family.</text>
</comment>
<keyword evidence="8" id="KW-0493">Microtubule</keyword>
<feature type="compositionally biased region" description="Polar residues" evidence="16">
    <location>
        <begin position="143"/>
        <end position="154"/>
    </location>
</feature>
<evidence type="ECO:0000256" key="3">
    <source>
        <dbReference type="ARBA" id="ARBA00004629"/>
    </source>
</evidence>
<gene>
    <name evidence="17" type="ORF">SAMEA4029010_CIC11G00000004239</name>
</gene>
<evidence type="ECO:0000313" key="18">
    <source>
        <dbReference type="Proteomes" id="UP000182334"/>
    </source>
</evidence>
<evidence type="ECO:0000256" key="4">
    <source>
        <dbReference type="ARBA" id="ARBA00010073"/>
    </source>
</evidence>
<dbReference type="PANTHER" id="PTHR28113">
    <property type="entry name" value="DASH COMPLEX SUBUNIT DAM1"/>
    <property type="match status" value="1"/>
</dbReference>
<keyword evidence="13" id="KW-0137">Centromere</keyword>
<dbReference type="InterPro" id="IPR013962">
    <property type="entry name" value="DASH_Dam1"/>
</dbReference>
<organism evidence="17 18">
    <name type="scientific">Sungouiella intermedia</name>
    <dbReference type="NCBI Taxonomy" id="45354"/>
    <lineage>
        <taxon>Eukaryota</taxon>
        <taxon>Fungi</taxon>
        <taxon>Dikarya</taxon>
        <taxon>Ascomycota</taxon>
        <taxon>Saccharomycotina</taxon>
        <taxon>Pichiomycetes</taxon>
        <taxon>Metschnikowiaceae</taxon>
        <taxon>Sungouiella</taxon>
    </lineage>
</organism>
<evidence type="ECO:0000256" key="12">
    <source>
        <dbReference type="ARBA" id="ARBA00023242"/>
    </source>
</evidence>
<evidence type="ECO:0000256" key="9">
    <source>
        <dbReference type="ARBA" id="ARBA00022829"/>
    </source>
</evidence>
<evidence type="ECO:0000313" key="17">
    <source>
        <dbReference type="EMBL" id="SGZ47322.1"/>
    </source>
</evidence>
<evidence type="ECO:0000256" key="2">
    <source>
        <dbReference type="ARBA" id="ARBA00004186"/>
    </source>
</evidence>
<keyword evidence="9" id="KW-0159">Chromosome partition</keyword>
<dbReference type="GO" id="GO:1990537">
    <property type="term" value="C:mitotic spindle polar microtubule"/>
    <property type="evidence" value="ECO:0007669"/>
    <property type="project" value="TreeGrafter"/>
</dbReference>